<evidence type="ECO:0000259" key="3">
    <source>
        <dbReference type="PROSITE" id="PS50043"/>
    </source>
</evidence>
<evidence type="ECO:0000256" key="1">
    <source>
        <dbReference type="ARBA" id="ARBA00022741"/>
    </source>
</evidence>
<sequence length="940" mass="101509">MAALIGREPEVEALREVLARAAAGQSGLVLVSGDAGVGKTRLTTEIIEGARGGWTVLAGQCAELGESVPYLPLAEALRGGGPAVAERLRARPVLGRLLPDGTDGDGAGPVQQQLFGAVLGLLAELAEERPVLLVLEDLHWADASTRHLLTFLSRFLQRDRVAVIGTYRSDDLHRRHPLRPVVAELLRQPTVTAVEVRPFEAAETAGYLATLGGTSPEEAARIHARSEGNAFYAGELFDAGDDLPTGLVDLLLAKVERLSDDAQQVVRVASVAGQRIDDSMLREMSELEEDRCERALRELVSHRLLEPHGEGYVFRHALLREAVYGDLLPGENTRLHAAFAACLVGRGRPAELAYHSLAAHDLPRAFAASVEAGREAIRIGAPNEAHVHYDRALALWERVPGPAEAAGTDRVHLALQAVTAEALSGEVRRAVHRLETLRDLLRGGRSGAEPDPLLLTEVLERLAYYLSDLDRDDESVVVARESIEVLPADPPTPQRARALATYVRSVIFSDEYGDFEDRAAEAVAAGRASGALDAEASTLVTLGIYHESLTSEKEGMDLFARAYRLGRDLGDPEVYLRAAYSYARGHFDRGDLDAAREAIDKTVEEAASAGLMWSGYGLSIRCLQLLVAYTIGDWKSAETYAEGFPVRAATTGEAQVSAYALFLDVARGAPVVEERLRWMDRLNLDHDDEGPFLIYMSGGLAAEHAAWSGDHAAALRHARRALDALPSLSLTPRIRVDAVALGALADLGDGADPEAAEAFLAEARHSASLTLSGEPRNWLGGEGRAWLARAEAEYLRGRGEDTPEAWRAVAEAFDYGFRYEKARSQWRLADVLLRNDLREEAESAWREAAETATDLGAAPLLGVLTELGGRAGFLTAAPVLPVLTARENEVLRLLAEGRSNRDIAAALFISPKTASVHVSNILGKLGVSTRTEAAARFLRP</sequence>
<dbReference type="CDD" id="cd06170">
    <property type="entry name" value="LuxR_C_like"/>
    <property type="match status" value="1"/>
</dbReference>
<comment type="caution">
    <text evidence="4">The sequence shown here is derived from an EMBL/GenBank/DDBJ whole genome shotgun (WGS) entry which is preliminary data.</text>
</comment>
<dbReference type="Pfam" id="PF00196">
    <property type="entry name" value="GerE"/>
    <property type="match status" value="1"/>
</dbReference>
<protein>
    <submittedName>
        <fullName evidence="4">Helix-turn-helix transcriptional regulator</fullName>
    </submittedName>
</protein>
<name>A0ABP6Q6U0_9ACTN</name>
<dbReference type="InterPro" id="IPR027417">
    <property type="entry name" value="P-loop_NTPase"/>
</dbReference>
<reference evidence="5" key="1">
    <citation type="journal article" date="2019" name="Int. J. Syst. Evol. Microbiol.">
        <title>The Global Catalogue of Microorganisms (GCM) 10K type strain sequencing project: providing services to taxonomists for standard genome sequencing and annotation.</title>
        <authorList>
            <consortium name="The Broad Institute Genomics Platform"/>
            <consortium name="The Broad Institute Genome Sequencing Center for Infectious Disease"/>
            <person name="Wu L."/>
            <person name="Ma J."/>
        </authorList>
    </citation>
    <scope>NUCLEOTIDE SEQUENCE [LARGE SCALE GENOMIC DNA]</scope>
    <source>
        <strain evidence="5">JCM 9377</strain>
    </source>
</reference>
<dbReference type="Pfam" id="PF13191">
    <property type="entry name" value="AAA_16"/>
    <property type="match status" value="1"/>
</dbReference>
<dbReference type="InterPro" id="IPR036388">
    <property type="entry name" value="WH-like_DNA-bd_sf"/>
</dbReference>
<dbReference type="RefSeq" id="WP_344825840.1">
    <property type="nucleotide sequence ID" value="NZ_BAAAUV010000005.1"/>
</dbReference>
<dbReference type="SUPFAM" id="SSF52540">
    <property type="entry name" value="P-loop containing nucleoside triphosphate hydrolases"/>
    <property type="match status" value="1"/>
</dbReference>
<proteinExistence type="predicted"/>
<dbReference type="PROSITE" id="PS50043">
    <property type="entry name" value="HTH_LUXR_2"/>
    <property type="match status" value="1"/>
</dbReference>
<dbReference type="Gene3D" id="1.25.40.10">
    <property type="entry name" value="Tetratricopeptide repeat domain"/>
    <property type="match status" value="1"/>
</dbReference>
<dbReference type="PANTHER" id="PTHR16305:SF35">
    <property type="entry name" value="TRANSCRIPTIONAL ACTIVATOR DOMAIN"/>
    <property type="match status" value="1"/>
</dbReference>
<dbReference type="Gene3D" id="3.40.50.300">
    <property type="entry name" value="P-loop containing nucleotide triphosphate hydrolases"/>
    <property type="match status" value="1"/>
</dbReference>
<dbReference type="PRINTS" id="PR00038">
    <property type="entry name" value="HTHLUXR"/>
</dbReference>
<dbReference type="InterPro" id="IPR041664">
    <property type="entry name" value="AAA_16"/>
</dbReference>
<keyword evidence="5" id="KW-1185">Reference proteome</keyword>
<dbReference type="PANTHER" id="PTHR16305">
    <property type="entry name" value="TESTICULAR SOLUBLE ADENYLYL CYCLASE"/>
    <property type="match status" value="1"/>
</dbReference>
<keyword evidence="1" id="KW-0547">Nucleotide-binding</keyword>
<dbReference type="Proteomes" id="UP001501237">
    <property type="component" value="Unassembled WGS sequence"/>
</dbReference>
<organism evidence="4 5">
    <name type="scientific">Actinocorallia longicatena</name>
    <dbReference type="NCBI Taxonomy" id="111803"/>
    <lineage>
        <taxon>Bacteria</taxon>
        <taxon>Bacillati</taxon>
        <taxon>Actinomycetota</taxon>
        <taxon>Actinomycetes</taxon>
        <taxon>Streptosporangiales</taxon>
        <taxon>Thermomonosporaceae</taxon>
        <taxon>Actinocorallia</taxon>
    </lineage>
</organism>
<dbReference type="InterPro" id="IPR011990">
    <property type="entry name" value="TPR-like_helical_dom_sf"/>
</dbReference>
<keyword evidence="2" id="KW-0067">ATP-binding</keyword>
<dbReference type="Gene3D" id="1.10.10.10">
    <property type="entry name" value="Winged helix-like DNA-binding domain superfamily/Winged helix DNA-binding domain"/>
    <property type="match status" value="1"/>
</dbReference>
<dbReference type="EMBL" id="BAAAUV010000005">
    <property type="protein sequence ID" value="GAA3206752.1"/>
    <property type="molecule type" value="Genomic_DNA"/>
</dbReference>
<dbReference type="SUPFAM" id="SSF46894">
    <property type="entry name" value="C-terminal effector domain of the bipartite response regulators"/>
    <property type="match status" value="1"/>
</dbReference>
<dbReference type="SMART" id="SM00421">
    <property type="entry name" value="HTH_LUXR"/>
    <property type="match status" value="1"/>
</dbReference>
<accession>A0ABP6Q6U0</accession>
<evidence type="ECO:0000313" key="4">
    <source>
        <dbReference type="EMBL" id="GAA3206752.1"/>
    </source>
</evidence>
<evidence type="ECO:0000256" key="2">
    <source>
        <dbReference type="ARBA" id="ARBA00022840"/>
    </source>
</evidence>
<evidence type="ECO:0000313" key="5">
    <source>
        <dbReference type="Proteomes" id="UP001501237"/>
    </source>
</evidence>
<dbReference type="SUPFAM" id="SSF48452">
    <property type="entry name" value="TPR-like"/>
    <property type="match status" value="1"/>
</dbReference>
<feature type="domain" description="HTH luxR-type" evidence="3">
    <location>
        <begin position="876"/>
        <end position="940"/>
    </location>
</feature>
<dbReference type="InterPro" id="IPR000792">
    <property type="entry name" value="Tscrpt_reg_LuxR_C"/>
</dbReference>
<dbReference type="InterPro" id="IPR016032">
    <property type="entry name" value="Sig_transdc_resp-reg_C-effctor"/>
</dbReference>
<gene>
    <name evidence="4" type="ORF">GCM10010468_22410</name>
</gene>